<dbReference type="GeneID" id="68109897"/>
<feature type="coiled-coil region" evidence="1">
    <location>
        <begin position="150"/>
        <end position="198"/>
    </location>
</feature>
<accession>A0A6A5BV68</accession>
<evidence type="ECO:0000313" key="4">
    <source>
        <dbReference type="Proteomes" id="UP000444721"/>
    </source>
</evidence>
<keyword evidence="1" id="KW-0175">Coiled coil</keyword>
<dbReference type="AlphaFoldDB" id="A0A6A5BV68"/>
<feature type="compositionally biased region" description="Polar residues" evidence="2">
    <location>
        <begin position="266"/>
        <end position="283"/>
    </location>
</feature>
<protein>
    <submittedName>
        <fullName evidence="3">Uncharacterized protein</fullName>
    </submittedName>
</protein>
<gene>
    <name evidence="3" type="ORF">FDP41_002679</name>
</gene>
<comment type="caution">
    <text evidence="3">The sequence shown here is derived from an EMBL/GenBank/DDBJ whole genome shotgun (WGS) entry which is preliminary data.</text>
</comment>
<dbReference type="VEuPathDB" id="AmoebaDB:NfTy_057360"/>
<evidence type="ECO:0000256" key="2">
    <source>
        <dbReference type="SAM" id="MobiDB-lite"/>
    </source>
</evidence>
<feature type="region of interest" description="Disordered" evidence="2">
    <location>
        <begin position="257"/>
        <end position="283"/>
    </location>
</feature>
<proteinExistence type="predicted"/>
<dbReference type="VEuPathDB" id="AmoebaDB:FDP41_002679"/>
<name>A0A6A5BV68_NAEFO</name>
<dbReference type="OrthoDB" id="10617097at2759"/>
<reference evidence="3 4" key="1">
    <citation type="journal article" date="2019" name="Sci. Rep.">
        <title>Nanopore sequencing improves the draft genome of the human pathogenic amoeba Naegleria fowleri.</title>
        <authorList>
            <person name="Liechti N."/>
            <person name="Schurch N."/>
            <person name="Bruggmann R."/>
            <person name="Wittwer M."/>
        </authorList>
    </citation>
    <scope>NUCLEOTIDE SEQUENCE [LARGE SCALE GENOMIC DNA]</scope>
    <source>
        <strain evidence="3 4">ATCC 30894</strain>
    </source>
</reference>
<dbReference type="VEuPathDB" id="AmoebaDB:NF0061450"/>
<sequence length="283" mass="33128">MVNLKLFIKLKPINKTQRVQKMEDIQNHCETLNNLSLNAFQQLVQKKLNHSSFEKMNIKVRVGDKFRSIHNEKKWKEWIPKLEMPTNCTDLIEFKVVVVLVDHMVPSMENVTSSQKVEQVIETKEEKNDTPLPSSTEKEMTPLVPTSLGNELAANQKSQQVNDLKRLKDEIADIKNVLKLKKQEFKNLKIEIKQRKQLSVASDLVCVVPKEATLLPNETKCTSKTEMKHWKEERKHEKLMTKIERENFKKLKKELQKADVKERFKPSSNQTRPCKTILTQQHH</sequence>
<organism evidence="3 4">
    <name type="scientific">Naegleria fowleri</name>
    <name type="common">Brain eating amoeba</name>
    <dbReference type="NCBI Taxonomy" id="5763"/>
    <lineage>
        <taxon>Eukaryota</taxon>
        <taxon>Discoba</taxon>
        <taxon>Heterolobosea</taxon>
        <taxon>Tetramitia</taxon>
        <taxon>Eutetramitia</taxon>
        <taxon>Vahlkampfiidae</taxon>
        <taxon>Naegleria</taxon>
    </lineage>
</organism>
<keyword evidence="4" id="KW-1185">Reference proteome</keyword>
<dbReference type="EMBL" id="VFQX01000030">
    <property type="protein sequence ID" value="KAF0978164.1"/>
    <property type="molecule type" value="Genomic_DNA"/>
</dbReference>
<dbReference type="RefSeq" id="XP_044562877.1">
    <property type="nucleotide sequence ID" value="XM_044705899.1"/>
</dbReference>
<evidence type="ECO:0000313" key="3">
    <source>
        <dbReference type="EMBL" id="KAF0978164.1"/>
    </source>
</evidence>
<evidence type="ECO:0000256" key="1">
    <source>
        <dbReference type="SAM" id="Coils"/>
    </source>
</evidence>
<dbReference type="Proteomes" id="UP000444721">
    <property type="component" value="Unassembled WGS sequence"/>
</dbReference>